<sequence>MEINLGKGWGVAEQNVVCDEEKGREQWKDARKLRSQKKPVCRAVLGKKVDALLSPPDWSNSVSFVVDMLWRQRSSSVPLHICVSVARPTTPTTSSSSSRPRTPVMSPAPNRSWRGIGWHMRRCPGQALLVHEASISRQTKSNWSPK</sequence>
<keyword evidence="3" id="KW-1185">Reference proteome</keyword>
<organism evidence="2 3">
    <name type="scientific">Piloderma croceum (strain F 1598)</name>
    <dbReference type="NCBI Taxonomy" id="765440"/>
    <lineage>
        <taxon>Eukaryota</taxon>
        <taxon>Fungi</taxon>
        <taxon>Dikarya</taxon>
        <taxon>Basidiomycota</taxon>
        <taxon>Agaricomycotina</taxon>
        <taxon>Agaricomycetes</taxon>
        <taxon>Agaricomycetidae</taxon>
        <taxon>Atheliales</taxon>
        <taxon>Atheliaceae</taxon>
        <taxon>Piloderma</taxon>
    </lineage>
</organism>
<dbReference type="HOGENOM" id="CLU_1778182_0_0_1"/>
<dbReference type="Proteomes" id="UP000054166">
    <property type="component" value="Unassembled WGS sequence"/>
</dbReference>
<proteinExistence type="predicted"/>
<feature type="region of interest" description="Disordered" evidence="1">
    <location>
        <begin position="87"/>
        <end position="111"/>
    </location>
</feature>
<gene>
    <name evidence="2" type="ORF">PILCRDRAFT_5545</name>
</gene>
<dbReference type="AlphaFoldDB" id="A0A0C3C6C4"/>
<evidence type="ECO:0000313" key="3">
    <source>
        <dbReference type="Proteomes" id="UP000054166"/>
    </source>
</evidence>
<protein>
    <submittedName>
        <fullName evidence="2">Uncharacterized protein</fullName>
    </submittedName>
</protein>
<evidence type="ECO:0000313" key="2">
    <source>
        <dbReference type="EMBL" id="KIM85192.1"/>
    </source>
</evidence>
<reference evidence="3" key="2">
    <citation type="submission" date="2015-01" db="EMBL/GenBank/DDBJ databases">
        <title>Evolutionary Origins and Diversification of the Mycorrhizal Mutualists.</title>
        <authorList>
            <consortium name="DOE Joint Genome Institute"/>
            <consortium name="Mycorrhizal Genomics Consortium"/>
            <person name="Kohler A."/>
            <person name="Kuo A."/>
            <person name="Nagy L.G."/>
            <person name="Floudas D."/>
            <person name="Copeland A."/>
            <person name="Barry K.W."/>
            <person name="Cichocki N."/>
            <person name="Veneault-Fourrey C."/>
            <person name="LaButti K."/>
            <person name="Lindquist E.A."/>
            <person name="Lipzen A."/>
            <person name="Lundell T."/>
            <person name="Morin E."/>
            <person name="Murat C."/>
            <person name="Riley R."/>
            <person name="Ohm R."/>
            <person name="Sun H."/>
            <person name="Tunlid A."/>
            <person name="Henrissat B."/>
            <person name="Grigoriev I.V."/>
            <person name="Hibbett D.S."/>
            <person name="Martin F."/>
        </authorList>
    </citation>
    <scope>NUCLEOTIDE SEQUENCE [LARGE SCALE GENOMIC DNA]</scope>
    <source>
        <strain evidence="3">F 1598</strain>
    </source>
</reference>
<name>A0A0C3C6C4_PILCF</name>
<evidence type="ECO:0000256" key="1">
    <source>
        <dbReference type="SAM" id="MobiDB-lite"/>
    </source>
</evidence>
<reference evidence="2 3" key="1">
    <citation type="submission" date="2014-04" db="EMBL/GenBank/DDBJ databases">
        <authorList>
            <consortium name="DOE Joint Genome Institute"/>
            <person name="Kuo A."/>
            <person name="Tarkka M."/>
            <person name="Buscot F."/>
            <person name="Kohler A."/>
            <person name="Nagy L.G."/>
            <person name="Floudas D."/>
            <person name="Copeland A."/>
            <person name="Barry K.W."/>
            <person name="Cichocki N."/>
            <person name="Veneault-Fourrey C."/>
            <person name="LaButti K."/>
            <person name="Lindquist E.A."/>
            <person name="Lipzen A."/>
            <person name="Lundell T."/>
            <person name="Morin E."/>
            <person name="Murat C."/>
            <person name="Sun H."/>
            <person name="Tunlid A."/>
            <person name="Henrissat B."/>
            <person name="Grigoriev I.V."/>
            <person name="Hibbett D.S."/>
            <person name="Martin F."/>
            <person name="Nordberg H.P."/>
            <person name="Cantor M.N."/>
            <person name="Hua S.X."/>
        </authorList>
    </citation>
    <scope>NUCLEOTIDE SEQUENCE [LARGE SCALE GENOMIC DNA]</scope>
    <source>
        <strain evidence="2 3">F 1598</strain>
    </source>
</reference>
<feature type="compositionally biased region" description="Low complexity" evidence="1">
    <location>
        <begin position="87"/>
        <end position="103"/>
    </location>
</feature>
<dbReference type="InParanoid" id="A0A0C3C6C4"/>
<dbReference type="EMBL" id="KN832985">
    <property type="protein sequence ID" value="KIM85192.1"/>
    <property type="molecule type" value="Genomic_DNA"/>
</dbReference>
<accession>A0A0C3C6C4</accession>